<reference evidence="1 2" key="1">
    <citation type="submission" date="2011-09" db="EMBL/GenBank/DDBJ databases">
        <authorList>
            <person name="Weinstock G."/>
            <person name="Sodergren E."/>
            <person name="Clifton S."/>
            <person name="Fulton L."/>
            <person name="Fulton B."/>
            <person name="Courtney L."/>
            <person name="Fronick C."/>
            <person name="Harrison M."/>
            <person name="Strong C."/>
            <person name="Farmer C."/>
            <person name="Delahaunty K."/>
            <person name="Markovic C."/>
            <person name="Hall O."/>
            <person name="Minx P."/>
            <person name="Tomlinson C."/>
            <person name="Mitreva M."/>
            <person name="Hou S."/>
            <person name="Chen J."/>
            <person name="Wollam A."/>
            <person name="Pepin K.H."/>
            <person name="Johnson M."/>
            <person name="Bhonagiri V."/>
            <person name="Zhang X."/>
            <person name="Suruliraj S."/>
            <person name="Warren W."/>
            <person name="Chinwalla A."/>
            <person name="Mardis E.R."/>
            <person name="Wilson R.K."/>
        </authorList>
    </citation>
    <scope>NUCLEOTIDE SEQUENCE [LARGE SCALE GENOMIC DNA]</scope>
    <source>
        <strain evidence="1 2">F0439</strain>
    </source>
</reference>
<evidence type="ECO:0000313" key="1">
    <source>
        <dbReference type="EMBL" id="EHM01644.1"/>
    </source>
</evidence>
<dbReference type="PATRIC" id="fig|797515.3.peg.36"/>
<keyword evidence="2" id="KW-1185">Reference proteome</keyword>
<comment type="caution">
    <text evidence="1">The sequence shown here is derived from an EMBL/GenBank/DDBJ whole genome shotgun (WGS) entry which is preliminary data.</text>
</comment>
<dbReference type="eggNOG" id="ENOG5030AGR">
    <property type="taxonomic scope" value="Bacteria"/>
</dbReference>
<dbReference type="STRING" id="797515.HMPREF9103_00041"/>
<dbReference type="EMBL" id="AGEY01000002">
    <property type="protein sequence ID" value="EHM01644.1"/>
    <property type="molecule type" value="Genomic_DNA"/>
</dbReference>
<gene>
    <name evidence="1" type="ORF">HMPREF9103_00041</name>
</gene>
<dbReference type="Proteomes" id="UP000004625">
    <property type="component" value="Unassembled WGS sequence"/>
</dbReference>
<organism evidence="1 2">
    <name type="scientific">Lentilactobacillus parafarraginis F0439</name>
    <dbReference type="NCBI Taxonomy" id="797515"/>
    <lineage>
        <taxon>Bacteria</taxon>
        <taxon>Bacillati</taxon>
        <taxon>Bacillota</taxon>
        <taxon>Bacilli</taxon>
        <taxon>Lactobacillales</taxon>
        <taxon>Lactobacillaceae</taxon>
        <taxon>Lentilactobacillus</taxon>
    </lineage>
</organism>
<protein>
    <submittedName>
        <fullName evidence="1">Uncharacterized protein</fullName>
    </submittedName>
</protein>
<dbReference type="AlphaFoldDB" id="G9ZJZ5"/>
<name>G9ZJZ5_9LACO</name>
<sequence>MSQSFSNHQFSNLPDDLADIAAGILSRVQEFERRLGPAHDPSDPKAGPASTPSGVLFYVPTLHMDDAQYQGHGFLPHLVKKSFLDIDIGFVPVRQSVTVRHAKMSSHFEYEDVHVDLFNRTHHPDFVIGGYEINANRQPGIAIPLPALKSDDVLVRLDEHWKLATEDAGYVTASFQRYFLVQQVRSRKREVPAVTALNQEMTMVDPEWAQTLKHSTAELDSYSRLLENPQYYEHLGMFTNYQGSLQFGVGLDDQEDAGEKPSPLQTYNEKVQGNTGDWLNAPILTLKELNR</sequence>
<dbReference type="HOGENOM" id="CLU_959050_0_0_9"/>
<evidence type="ECO:0000313" key="2">
    <source>
        <dbReference type="Proteomes" id="UP000004625"/>
    </source>
</evidence>
<dbReference type="RefSeq" id="WP_008210260.1">
    <property type="nucleotide sequence ID" value="NZ_JH414901.1"/>
</dbReference>
<accession>G9ZJZ5</accession>
<proteinExistence type="predicted"/>